<dbReference type="InterPro" id="IPR015655">
    <property type="entry name" value="PP2C"/>
</dbReference>
<dbReference type="Proteomes" id="UP000003706">
    <property type="component" value="Unassembled WGS sequence"/>
</dbReference>
<dbReference type="OrthoDB" id="198002at2157"/>
<gene>
    <name evidence="2" type="ORF">MetfoDRAFT_1708</name>
</gene>
<dbReference type="Gene3D" id="3.60.40.10">
    <property type="entry name" value="PPM-type phosphatase domain"/>
    <property type="match status" value="1"/>
</dbReference>
<name>H1L0Y4_9EURY</name>
<evidence type="ECO:0000259" key="1">
    <source>
        <dbReference type="PROSITE" id="PS51746"/>
    </source>
</evidence>
<evidence type="ECO:0000313" key="3">
    <source>
        <dbReference type="Proteomes" id="UP000003706"/>
    </source>
</evidence>
<dbReference type="RefSeq" id="WP_007045131.1">
    <property type="nucleotide sequence ID" value="NZ_AGJL01000055.1"/>
</dbReference>
<dbReference type="SUPFAM" id="SSF81606">
    <property type="entry name" value="PP2C-like"/>
    <property type="match status" value="1"/>
</dbReference>
<feature type="domain" description="PPM-type phosphatase" evidence="1">
    <location>
        <begin position="22"/>
        <end position="259"/>
    </location>
</feature>
<dbReference type="STRING" id="647171.MetfoDRAFT_1708"/>
<sequence length="260" mass="29305">MGIINKFLKKIGIDKENNKKSKIKAYGVSHKGNRTNNEDAILRKKLDDAYLLAVADGVGGHNAGDVASNKAINILQKVIEEKYNKNLSIEEIKQLLKDAYETAHKQIKAEAVGDKEGMATTLTTAIIKENKCIIANCGDSRAYLIRNNEIIERTKDHSLVQALVDEGHITEEEAMHHPMKNIITHALGIEDFKVDVYEWDLEDNDILLLSSDGLHDYVKKEEILKVIKNKDNPKEIVENLLNIALKKTEDNVSIIIYKHQ</sequence>
<dbReference type="GO" id="GO:0004722">
    <property type="term" value="F:protein serine/threonine phosphatase activity"/>
    <property type="evidence" value="ECO:0007669"/>
    <property type="project" value="InterPro"/>
</dbReference>
<dbReference type="SMART" id="SM00331">
    <property type="entry name" value="PP2C_SIG"/>
    <property type="match status" value="1"/>
</dbReference>
<dbReference type="Pfam" id="PF13672">
    <property type="entry name" value="PP2C_2"/>
    <property type="match status" value="1"/>
</dbReference>
<dbReference type="PANTHER" id="PTHR47992">
    <property type="entry name" value="PROTEIN PHOSPHATASE"/>
    <property type="match status" value="1"/>
</dbReference>
<dbReference type="InterPro" id="IPR001932">
    <property type="entry name" value="PPM-type_phosphatase-like_dom"/>
</dbReference>
<proteinExistence type="predicted"/>
<dbReference type="AlphaFoldDB" id="H1L0Y4"/>
<comment type="caution">
    <text evidence="2">The sequence shown here is derived from an EMBL/GenBank/DDBJ whole genome shotgun (WGS) entry which is preliminary data.</text>
</comment>
<dbReference type="SMART" id="SM00332">
    <property type="entry name" value="PP2Cc"/>
    <property type="match status" value="1"/>
</dbReference>
<dbReference type="EMBL" id="AGJL01000055">
    <property type="protein sequence ID" value="EHP84290.1"/>
    <property type="molecule type" value="Genomic_DNA"/>
</dbReference>
<reference evidence="2 3" key="1">
    <citation type="submission" date="2011-09" db="EMBL/GenBank/DDBJ databases">
        <title>The draft genome of Methanotorris formicicus Mc-S-70.</title>
        <authorList>
            <consortium name="US DOE Joint Genome Institute (JGI-PGF)"/>
            <person name="Lucas S."/>
            <person name="Han J."/>
            <person name="Lapidus A."/>
            <person name="Cheng J.-F."/>
            <person name="Goodwin L."/>
            <person name="Pitluck S."/>
            <person name="Peters L."/>
            <person name="Land M.L."/>
            <person name="Hauser L."/>
            <person name="Sieprawska-Lupa M."/>
            <person name="Takai K."/>
            <person name="Miyazaki J."/>
            <person name="Whitman W."/>
            <person name="Woyke T.J."/>
        </authorList>
    </citation>
    <scope>NUCLEOTIDE SEQUENCE [LARGE SCALE GENOMIC DNA]</scope>
    <source>
        <strain evidence="2 3">Mc-S-70</strain>
    </source>
</reference>
<organism evidence="2 3">
    <name type="scientific">Methanotorris formicicus Mc-S-70</name>
    <dbReference type="NCBI Taxonomy" id="647171"/>
    <lineage>
        <taxon>Archaea</taxon>
        <taxon>Methanobacteriati</taxon>
        <taxon>Methanobacteriota</taxon>
        <taxon>Methanomada group</taxon>
        <taxon>Methanococci</taxon>
        <taxon>Methanococcales</taxon>
        <taxon>Methanocaldococcaceae</taxon>
        <taxon>Methanotorris</taxon>
    </lineage>
</organism>
<dbReference type="CDD" id="cd00143">
    <property type="entry name" value="PP2Cc"/>
    <property type="match status" value="1"/>
</dbReference>
<keyword evidence="3" id="KW-1185">Reference proteome</keyword>
<accession>H1L0Y4</accession>
<dbReference type="InterPro" id="IPR036457">
    <property type="entry name" value="PPM-type-like_dom_sf"/>
</dbReference>
<protein>
    <submittedName>
        <fullName evidence="2">Protein serine/threonine phosphatase</fullName>
    </submittedName>
</protein>
<dbReference type="PROSITE" id="PS51746">
    <property type="entry name" value="PPM_2"/>
    <property type="match status" value="1"/>
</dbReference>
<evidence type="ECO:0000313" key="2">
    <source>
        <dbReference type="EMBL" id="EHP84290.1"/>
    </source>
</evidence>